<evidence type="ECO:0000313" key="4">
    <source>
        <dbReference type="Proteomes" id="UP000005632"/>
    </source>
</evidence>
<dbReference type="InterPro" id="IPR055170">
    <property type="entry name" value="GFO_IDH_MocA-like_dom"/>
</dbReference>
<dbReference type="STRING" id="158190.SpiGrapes_1016"/>
<proteinExistence type="predicted"/>
<accession>G8QRQ7</accession>
<dbReference type="GO" id="GO:0000166">
    <property type="term" value="F:nucleotide binding"/>
    <property type="evidence" value="ECO:0007669"/>
    <property type="project" value="InterPro"/>
</dbReference>
<feature type="domain" description="Gfo/Idh/MocA-like oxidoreductase N-terminal" evidence="1">
    <location>
        <begin position="2"/>
        <end position="119"/>
    </location>
</feature>
<dbReference type="Gene3D" id="3.30.360.10">
    <property type="entry name" value="Dihydrodipicolinate Reductase, domain 2"/>
    <property type="match status" value="1"/>
</dbReference>
<sequence length="350" mass="38231">MKLVIVGCGGMGSYQAKKFIESGTEIVGAVDHNSAHRKAFCERYGITHSSDSFENLSAFVGLADAISCATSDISHKDCCLEGLDHGFALFCEKPLGYNKDHVNAIGDAAGKARVPAMINFSKRNIGAMHALRNVVLSKALGDILLVEIHYLQSWVLTSAWGDWRTTPRWMWRLQPSVSRGGCLADLGSHLIDLLHFVFNQVSFQESRRLVTLKDLVDTKTISLEPSLFDTFFLESSPDLPPALVDYEGTLLVGDAIPCKLHCSQVASGFDDALSLVVHGSLATVRFDSTLSRNTVTVVYTDGREETLAGPAVLSTYELFTRWVDTGISAHPDLADGIFAQNVLEDMLQCQ</sequence>
<keyword evidence="4" id="KW-1185">Reference proteome</keyword>
<evidence type="ECO:0000259" key="2">
    <source>
        <dbReference type="Pfam" id="PF22725"/>
    </source>
</evidence>
<evidence type="ECO:0000259" key="1">
    <source>
        <dbReference type="Pfam" id="PF01408"/>
    </source>
</evidence>
<dbReference type="InterPro" id="IPR036291">
    <property type="entry name" value="NAD(P)-bd_dom_sf"/>
</dbReference>
<dbReference type="eggNOG" id="COG0673">
    <property type="taxonomic scope" value="Bacteria"/>
</dbReference>
<dbReference type="InterPro" id="IPR052515">
    <property type="entry name" value="Gfo/Idh/MocA_Oxidoreductase"/>
</dbReference>
<name>G8QRQ7_SPHPG</name>
<dbReference type="SUPFAM" id="SSF51735">
    <property type="entry name" value="NAD(P)-binding Rossmann-fold domains"/>
    <property type="match status" value="1"/>
</dbReference>
<dbReference type="Pfam" id="PF22725">
    <property type="entry name" value="GFO_IDH_MocA_C3"/>
    <property type="match status" value="1"/>
</dbReference>
<dbReference type="KEGG" id="sgp:SpiGrapes_1016"/>
<evidence type="ECO:0000313" key="3">
    <source>
        <dbReference type="EMBL" id="AEV28840.1"/>
    </source>
</evidence>
<gene>
    <name evidence="3" type="ordered locus">SpiGrapes_1016</name>
</gene>
<dbReference type="EMBL" id="CP003155">
    <property type="protein sequence ID" value="AEV28840.1"/>
    <property type="molecule type" value="Genomic_DNA"/>
</dbReference>
<dbReference type="RefSeq" id="WP_014269689.1">
    <property type="nucleotide sequence ID" value="NC_016633.1"/>
</dbReference>
<reference evidence="3 4" key="1">
    <citation type="submission" date="2011-11" db="EMBL/GenBank/DDBJ databases">
        <title>Complete sequence of Spirochaeta sp. grapes.</title>
        <authorList>
            <consortium name="US DOE Joint Genome Institute"/>
            <person name="Lucas S."/>
            <person name="Han J."/>
            <person name="Lapidus A."/>
            <person name="Cheng J.-F."/>
            <person name="Goodwin L."/>
            <person name="Pitluck S."/>
            <person name="Peters L."/>
            <person name="Ovchinnikova G."/>
            <person name="Munk A.C."/>
            <person name="Detter J.C."/>
            <person name="Han C."/>
            <person name="Tapia R."/>
            <person name="Land M."/>
            <person name="Hauser L."/>
            <person name="Kyrpides N."/>
            <person name="Ivanova N."/>
            <person name="Pagani I."/>
            <person name="Ritalahtilisa K."/>
            <person name="Loeffler F."/>
            <person name="Woyke T."/>
        </authorList>
    </citation>
    <scope>NUCLEOTIDE SEQUENCE [LARGE SCALE GENOMIC DNA]</scope>
    <source>
        <strain evidence="4">ATCC BAA-1885 / DSM 22778 / Grapes</strain>
    </source>
</reference>
<dbReference type="PANTHER" id="PTHR43249:SF1">
    <property type="entry name" value="D-GLUCOSIDE 3-DEHYDROGENASE"/>
    <property type="match status" value="1"/>
</dbReference>
<dbReference type="Proteomes" id="UP000005632">
    <property type="component" value="Chromosome"/>
</dbReference>
<dbReference type="HOGENOM" id="CLU_023194_17_2_12"/>
<dbReference type="InterPro" id="IPR000683">
    <property type="entry name" value="Gfo/Idh/MocA-like_OxRdtase_N"/>
</dbReference>
<dbReference type="SUPFAM" id="SSF55347">
    <property type="entry name" value="Glyceraldehyde-3-phosphate dehydrogenase-like, C-terminal domain"/>
    <property type="match status" value="1"/>
</dbReference>
<dbReference type="Pfam" id="PF01408">
    <property type="entry name" value="GFO_IDH_MocA"/>
    <property type="match status" value="1"/>
</dbReference>
<dbReference type="AlphaFoldDB" id="G8QRQ7"/>
<dbReference type="PANTHER" id="PTHR43249">
    <property type="entry name" value="UDP-N-ACETYL-2-AMINO-2-DEOXY-D-GLUCURONATE OXIDASE"/>
    <property type="match status" value="1"/>
</dbReference>
<dbReference type="Gene3D" id="3.40.50.720">
    <property type="entry name" value="NAD(P)-binding Rossmann-like Domain"/>
    <property type="match status" value="1"/>
</dbReference>
<protein>
    <submittedName>
        <fullName evidence="3">Putative dehydrogenase</fullName>
    </submittedName>
</protein>
<organism evidence="3 4">
    <name type="scientific">Sphaerochaeta pleomorpha (strain ATCC BAA-1885 / DSM 22778 / Grapes)</name>
    <dbReference type="NCBI Taxonomy" id="158190"/>
    <lineage>
        <taxon>Bacteria</taxon>
        <taxon>Pseudomonadati</taxon>
        <taxon>Spirochaetota</taxon>
        <taxon>Spirochaetia</taxon>
        <taxon>Spirochaetales</taxon>
        <taxon>Sphaerochaetaceae</taxon>
        <taxon>Sphaerochaeta</taxon>
    </lineage>
</organism>
<feature type="domain" description="GFO/IDH/MocA-like oxidoreductase" evidence="2">
    <location>
        <begin position="129"/>
        <end position="200"/>
    </location>
</feature>